<gene>
    <name evidence="1" type="ORF">LCGC14_3159750</name>
</gene>
<sequence length="26" mass="3006">MPSDEILTEKERIDLGKELADRACSW</sequence>
<organism evidence="1">
    <name type="scientific">marine sediment metagenome</name>
    <dbReference type="NCBI Taxonomy" id="412755"/>
    <lineage>
        <taxon>unclassified sequences</taxon>
        <taxon>metagenomes</taxon>
        <taxon>ecological metagenomes</taxon>
    </lineage>
</organism>
<reference evidence="1" key="1">
    <citation type="journal article" date="2015" name="Nature">
        <title>Complex archaea that bridge the gap between prokaryotes and eukaryotes.</title>
        <authorList>
            <person name="Spang A."/>
            <person name="Saw J.H."/>
            <person name="Jorgensen S.L."/>
            <person name="Zaremba-Niedzwiedzka K."/>
            <person name="Martijn J."/>
            <person name="Lind A.E."/>
            <person name="van Eijk R."/>
            <person name="Schleper C."/>
            <person name="Guy L."/>
            <person name="Ettema T.J."/>
        </authorList>
    </citation>
    <scope>NUCLEOTIDE SEQUENCE</scope>
</reference>
<name>A0A0F8XYD8_9ZZZZ</name>
<accession>A0A0F8XYD8</accession>
<evidence type="ECO:0000313" key="1">
    <source>
        <dbReference type="EMBL" id="KKK46989.1"/>
    </source>
</evidence>
<dbReference type="EMBL" id="LAZR01069804">
    <property type="protein sequence ID" value="KKK46989.1"/>
    <property type="molecule type" value="Genomic_DNA"/>
</dbReference>
<protein>
    <submittedName>
        <fullName evidence="1">Uncharacterized protein</fullName>
    </submittedName>
</protein>
<proteinExistence type="predicted"/>
<dbReference type="AlphaFoldDB" id="A0A0F8XYD8"/>
<feature type="non-terminal residue" evidence="1">
    <location>
        <position position="26"/>
    </location>
</feature>
<comment type="caution">
    <text evidence="1">The sequence shown here is derived from an EMBL/GenBank/DDBJ whole genome shotgun (WGS) entry which is preliminary data.</text>
</comment>